<dbReference type="Gene3D" id="1.25.40.10">
    <property type="entry name" value="Tetratricopeptide repeat domain"/>
    <property type="match status" value="2"/>
</dbReference>
<protein>
    <recommendedName>
        <fullName evidence="2">CHAT domain-containing protein</fullName>
    </recommendedName>
</protein>
<comment type="caution">
    <text evidence="3">The sequence shown here is derived from an EMBL/GenBank/DDBJ whole genome shotgun (WGS) entry which is preliminary data.</text>
</comment>
<proteinExistence type="predicted"/>
<dbReference type="AlphaFoldDB" id="A0A8J3MYC3"/>
<reference evidence="3" key="1">
    <citation type="submission" date="2020-10" db="EMBL/GenBank/DDBJ databases">
        <title>Taxonomic study of unclassified bacteria belonging to the class Ktedonobacteria.</title>
        <authorList>
            <person name="Yabe S."/>
            <person name="Wang C.M."/>
            <person name="Zheng Y."/>
            <person name="Sakai Y."/>
            <person name="Cavaletti L."/>
            <person name="Monciardini P."/>
            <person name="Donadio S."/>
        </authorList>
    </citation>
    <scope>NUCLEOTIDE SEQUENCE</scope>
    <source>
        <strain evidence="3">ID150040</strain>
    </source>
</reference>
<evidence type="ECO:0000259" key="2">
    <source>
        <dbReference type="Pfam" id="PF12770"/>
    </source>
</evidence>
<dbReference type="PANTHER" id="PTHR10098:SF108">
    <property type="entry name" value="TETRATRICOPEPTIDE REPEAT PROTEIN 28"/>
    <property type="match status" value="1"/>
</dbReference>
<dbReference type="SMART" id="SM00028">
    <property type="entry name" value="TPR"/>
    <property type="match status" value="7"/>
</dbReference>
<evidence type="ECO:0000313" key="3">
    <source>
        <dbReference type="EMBL" id="GHO90757.1"/>
    </source>
</evidence>
<evidence type="ECO:0000256" key="1">
    <source>
        <dbReference type="SAM" id="Phobius"/>
    </source>
</evidence>
<dbReference type="SUPFAM" id="SSF48452">
    <property type="entry name" value="TPR-like"/>
    <property type="match status" value="2"/>
</dbReference>
<keyword evidence="1" id="KW-0472">Membrane</keyword>
<dbReference type="InterPro" id="IPR019734">
    <property type="entry name" value="TPR_rpt"/>
</dbReference>
<sequence length="975" mass="110483">MEYSHVLIILACLLILDLLFLAVMLWRYPHWTKFIKLQRLQKQLLQGNPLIAASIVDLCITMNDFHPSRNPKLYVGMQNNLGLAYSELQTGNRATNLARAIDCYQEALRFQTAKAEPYYYGEIQINLGLAYYRMPTGDRIANLTKAIACYQEALRFWTAKTKPQKCAAVHHNLGLAYYSLPTGDRIANLTQAIKHYQEALRFRTVQRAPLDYALTQNNLGLVYAKLPTGDRATNLNQAITCYQEALRIWTAKDAPFNYARVVSNIGFAYHSMPTGNRTTNLNLAIACYKDSLRFWTVNNAPFAYAEVYNKLGIAYYDMPTGDQATNLNRAISCYQESLLFWKPKTTPLDYALVQNNLGLVYAKLPTGDQATNLSRAITCYQEALRFWTTETDPYFCRLVNRNLANLYFLKEDWQMAFEIYQIAIKAGERLYQAGLSPESKTAEIVDDADTYRHAAFAAARWGKPTEALLILEQGKTRLLSETLRLGTPRPAEVPDEIWAAFEHAGSLVRILEPSRGAAVLSEMNDLVESYKTREQLLRSANATLDAAIERVRIYAPDFLQSIDITTIRSLIPDEQTVFIAFCITDKGCISLIVYRSPDQDVQAVEVLNFTRTRLRHIFQHKDSNGKVIGGWLKSYNRFLDKGDFDEWKQTMDNTLKWLGQNLCQNISQALPQSIKKIVFLPSSELFLFPLHAALLSPTQRLCDYYQISYAPSLDVLAHVQKRMIPGMIPDLYAVINPEEDSDLVFTPIEGMAIARLFANSQVVKGQEGTKQSVLTGIRGHTYVHFSCHGHYHWDDPTKSALIVADGHLTLADLQREIALTAKTCLVTLSACETGIIDTAKGSAEEYVGIPAGFMIAGVPCVLNSLWSVPDLSTSLLMERFYQNHLEGGMDFAAALREAQLWLRKINVQEVEQYVEQCYQRSGQTDIILYDYLRRYRSLAKENPNLCPYAHPYYWAAFIISGTPRHISIDSWGQSK</sequence>
<organism evidence="3 4">
    <name type="scientific">Reticulibacter mediterranei</name>
    <dbReference type="NCBI Taxonomy" id="2778369"/>
    <lineage>
        <taxon>Bacteria</taxon>
        <taxon>Bacillati</taxon>
        <taxon>Chloroflexota</taxon>
        <taxon>Ktedonobacteria</taxon>
        <taxon>Ktedonobacterales</taxon>
        <taxon>Reticulibacteraceae</taxon>
        <taxon>Reticulibacter</taxon>
    </lineage>
</organism>
<feature type="domain" description="CHAT" evidence="2">
    <location>
        <begin position="654"/>
        <end position="961"/>
    </location>
</feature>
<dbReference type="InterPro" id="IPR024983">
    <property type="entry name" value="CHAT_dom"/>
</dbReference>
<dbReference type="PANTHER" id="PTHR10098">
    <property type="entry name" value="RAPSYN-RELATED"/>
    <property type="match status" value="1"/>
</dbReference>
<dbReference type="Pfam" id="PF12770">
    <property type="entry name" value="CHAT"/>
    <property type="match status" value="1"/>
</dbReference>
<dbReference type="EMBL" id="BNJK01000001">
    <property type="protein sequence ID" value="GHO90757.1"/>
    <property type="molecule type" value="Genomic_DNA"/>
</dbReference>
<name>A0A8J3MYC3_9CHLR</name>
<gene>
    <name evidence="3" type="ORF">KSF_008050</name>
</gene>
<keyword evidence="1" id="KW-1133">Transmembrane helix</keyword>
<evidence type="ECO:0000313" key="4">
    <source>
        <dbReference type="Proteomes" id="UP000597444"/>
    </source>
</evidence>
<dbReference type="Proteomes" id="UP000597444">
    <property type="component" value="Unassembled WGS sequence"/>
</dbReference>
<feature type="transmembrane region" description="Helical" evidence="1">
    <location>
        <begin position="6"/>
        <end position="26"/>
    </location>
</feature>
<keyword evidence="4" id="KW-1185">Reference proteome</keyword>
<accession>A0A8J3MYC3</accession>
<keyword evidence="1" id="KW-0812">Transmembrane</keyword>
<dbReference type="RefSeq" id="WP_220201704.1">
    <property type="nucleotide sequence ID" value="NZ_BNJK01000001.1"/>
</dbReference>
<dbReference type="InterPro" id="IPR011990">
    <property type="entry name" value="TPR-like_helical_dom_sf"/>
</dbReference>